<dbReference type="GO" id="GO:0006353">
    <property type="term" value="P:DNA-templated transcription termination"/>
    <property type="evidence" value="ECO:0007669"/>
    <property type="project" value="UniProtKB-UniRule"/>
</dbReference>
<sequence>MARQTPTRSEFATALNQVAHERNIDPSVVIDSIRQAILAAFKKDHPESWKEDFAYEVELDAGTGEARIFEMQGESYEEDGVVKVRPVAGASRTDVTPPGFGRIAAQTAKQVIIQKIREAEKSVIVAEYEKRLGTLLNGMIIRFVGNEIIVDIGKAEGIMPPSEQVHSEDYRLNQRLTFYVQSIRDGLRGKEVVVSRVDPGIIRELFRREVPEVNSSAVEIKCLARDPGSRTKIAVYSNQSGVDPVGSCVGQKGVRVQAVIGELNGEKIDIVQFSDDPEKFVVSALAPAANLSVKINAKTKVAQVTAPPDQLPLAIGRDGQNARLAGKLTGFHIDISGAPEEAGTHEKKEDSVPDNDQIPNPKPQ</sequence>
<evidence type="ECO:0000256" key="6">
    <source>
        <dbReference type="ARBA" id="ARBA00023163"/>
    </source>
</evidence>
<dbReference type="PROSITE" id="PS50126">
    <property type="entry name" value="S1"/>
    <property type="match status" value="1"/>
</dbReference>
<evidence type="ECO:0000256" key="7">
    <source>
        <dbReference type="HAMAP-Rule" id="MF_00945"/>
    </source>
</evidence>
<dbReference type="GO" id="GO:0003700">
    <property type="term" value="F:DNA-binding transcription factor activity"/>
    <property type="evidence" value="ECO:0007669"/>
    <property type="project" value="InterPro"/>
</dbReference>
<dbReference type="PANTHER" id="PTHR22648:SF0">
    <property type="entry name" value="TRANSCRIPTION TERMINATION_ANTITERMINATION PROTEIN NUSA"/>
    <property type="match status" value="1"/>
</dbReference>
<dbReference type="Proteomes" id="UP000034502">
    <property type="component" value="Unassembled WGS sequence"/>
</dbReference>
<keyword evidence="3 7" id="KW-0889">Transcription antitermination</keyword>
<dbReference type="SUPFAM" id="SSF50249">
    <property type="entry name" value="Nucleic acid-binding proteins"/>
    <property type="match status" value="1"/>
</dbReference>
<dbReference type="InterPro" id="IPR009019">
    <property type="entry name" value="KH_sf_prok-type"/>
</dbReference>
<dbReference type="PATRIC" id="fig|1618364.3.peg.2"/>
<organism evidence="10 11">
    <name type="scientific">Candidatus Amesbacteria bacterium GW2011_GWC1_47_15</name>
    <dbReference type="NCBI Taxonomy" id="1618364"/>
    <lineage>
        <taxon>Bacteria</taxon>
        <taxon>Candidatus Amesiibacteriota</taxon>
    </lineage>
</organism>
<evidence type="ECO:0000256" key="5">
    <source>
        <dbReference type="ARBA" id="ARBA00023015"/>
    </source>
</evidence>
<dbReference type="SMART" id="SM00316">
    <property type="entry name" value="S1"/>
    <property type="match status" value="1"/>
</dbReference>
<keyword evidence="2 7" id="KW-0963">Cytoplasm</keyword>
<comment type="subcellular location">
    <subcellularLocation>
        <location evidence="7">Cytoplasm</location>
    </subcellularLocation>
</comment>
<gene>
    <name evidence="7" type="primary">nusA</name>
    <name evidence="10" type="ORF">UX86_C0001G0002</name>
</gene>
<dbReference type="InterPro" id="IPR015946">
    <property type="entry name" value="KH_dom-like_a/b"/>
</dbReference>
<name>A0A0G1S6Z4_9BACT</name>
<dbReference type="HAMAP" id="MF_00945_B">
    <property type="entry name" value="NusA_B"/>
    <property type="match status" value="1"/>
</dbReference>
<dbReference type="InterPro" id="IPR003029">
    <property type="entry name" value="S1_domain"/>
</dbReference>
<dbReference type="Pfam" id="PF26594">
    <property type="entry name" value="KH_NusA_2nd"/>
    <property type="match status" value="1"/>
</dbReference>
<dbReference type="InterPro" id="IPR012340">
    <property type="entry name" value="NA-bd_OB-fold"/>
</dbReference>
<dbReference type="EMBL" id="LCNU01000001">
    <property type="protein sequence ID" value="KKU65146.1"/>
    <property type="molecule type" value="Genomic_DNA"/>
</dbReference>
<evidence type="ECO:0000256" key="2">
    <source>
        <dbReference type="ARBA" id="ARBA00022490"/>
    </source>
</evidence>
<dbReference type="GO" id="GO:0031564">
    <property type="term" value="P:transcription antitermination"/>
    <property type="evidence" value="ECO:0007669"/>
    <property type="project" value="UniProtKB-UniRule"/>
</dbReference>
<dbReference type="Pfam" id="PF08529">
    <property type="entry name" value="NusA_N"/>
    <property type="match status" value="1"/>
</dbReference>
<dbReference type="SUPFAM" id="SSF69705">
    <property type="entry name" value="Transcription factor NusA, N-terminal domain"/>
    <property type="match status" value="1"/>
</dbReference>
<evidence type="ECO:0000313" key="10">
    <source>
        <dbReference type="EMBL" id="KKU65146.1"/>
    </source>
</evidence>
<keyword evidence="4 7" id="KW-0694">RNA-binding</keyword>
<reference evidence="10 11" key="1">
    <citation type="journal article" date="2015" name="Nature">
        <title>rRNA introns, odd ribosomes, and small enigmatic genomes across a large radiation of phyla.</title>
        <authorList>
            <person name="Brown C.T."/>
            <person name="Hug L.A."/>
            <person name="Thomas B.C."/>
            <person name="Sharon I."/>
            <person name="Castelle C.J."/>
            <person name="Singh A."/>
            <person name="Wilkins M.J."/>
            <person name="Williams K.H."/>
            <person name="Banfield J.F."/>
        </authorList>
    </citation>
    <scope>NUCLEOTIDE SEQUENCE [LARGE SCALE GENOMIC DNA]</scope>
</reference>
<keyword evidence="5 7" id="KW-0805">Transcription regulation</keyword>
<feature type="compositionally biased region" description="Basic and acidic residues" evidence="8">
    <location>
        <begin position="342"/>
        <end position="351"/>
    </location>
</feature>
<dbReference type="InterPro" id="IPR030842">
    <property type="entry name" value="TF_NusA_bacterial"/>
</dbReference>
<dbReference type="FunFam" id="3.30.300.20:FF:000002">
    <property type="entry name" value="Transcription termination/antitermination protein NusA"/>
    <property type="match status" value="1"/>
</dbReference>
<feature type="region of interest" description="Disordered" evidence="8">
    <location>
        <begin position="336"/>
        <end position="364"/>
    </location>
</feature>
<protein>
    <recommendedName>
        <fullName evidence="7">Transcription termination/antitermination protein NusA</fullName>
    </recommendedName>
</protein>
<dbReference type="Gene3D" id="3.30.300.20">
    <property type="match status" value="2"/>
</dbReference>
<keyword evidence="6 7" id="KW-0804">Transcription</keyword>
<dbReference type="CDD" id="cd04455">
    <property type="entry name" value="S1_NusA"/>
    <property type="match status" value="1"/>
</dbReference>
<dbReference type="CDD" id="cd02134">
    <property type="entry name" value="KH-II_NusA_rpt1"/>
    <property type="match status" value="1"/>
</dbReference>
<comment type="similarity">
    <text evidence="7">Belongs to the NusA family.</text>
</comment>
<accession>A0A0G1S6Z4</accession>
<dbReference type="InterPro" id="IPR010213">
    <property type="entry name" value="TF_NusA"/>
</dbReference>
<evidence type="ECO:0000256" key="4">
    <source>
        <dbReference type="ARBA" id="ARBA00022884"/>
    </source>
</evidence>
<dbReference type="PANTHER" id="PTHR22648">
    <property type="entry name" value="TRANSCRIPTION TERMINATION FACTOR NUSA"/>
    <property type="match status" value="1"/>
</dbReference>
<dbReference type="STRING" id="1618364.UX86_C0001G0002"/>
<dbReference type="Gene3D" id="3.30.1480.10">
    <property type="entry name" value="NusA, N-terminal domain"/>
    <property type="match status" value="1"/>
</dbReference>
<dbReference type="InterPro" id="IPR013735">
    <property type="entry name" value="TF_NusA_N"/>
</dbReference>
<comment type="subunit">
    <text evidence="7">Monomer. Binds directly to the core enzyme of the DNA-dependent RNA polymerase and to nascent RNA.</text>
</comment>
<dbReference type="Gene3D" id="2.40.50.140">
    <property type="entry name" value="Nucleic acid-binding proteins"/>
    <property type="match status" value="1"/>
</dbReference>
<evidence type="ECO:0000256" key="8">
    <source>
        <dbReference type="SAM" id="MobiDB-lite"/>
    </source>
</evidence>
<dbReference type="GO" id="GO:0005829">
    <property type="term" value="C:cytosol"/>
    <property type="evidence" value="ECO:0007669"/>
    <property type="project" value="TreeGrafter"/>
</dbReference>
<dbReference type="Pfam" id="PF13184">
    <property type="entry name" value="KH_NusA_1st"/>
    <property type="match status" value="1"/>
</dbReference>
<proteinExistence type="inferred from homology"/>
<evidence type="ECO:0000256" key="3">
    <source>
        <dbReference type="ARBA" id="ARBA00022814"/>
    </source>
</evidence>
<keyword evidence="1 7" id="KW-0806">Transcription termination</keyword>
<dbReference type="AlphaFoldDB" id="A0A0G1S6Z4"/>
<comment type="caution">
    <text evidence="10">The sequence shown here is derived from an EMBL/GenBank/DDBJ whole genome shotgun (WGS) entry which is preliminary data.</text>
</comment>
<dbReference type="GO" id="GO:0003723">
    <property type="term" value="F:RNA binding"/>
    <property type="evidence" value="ECO:0007669"/>
    <property type="project" value="UniProtKB-UniRule"/>
</dbReference>
<dbReference type="InterPro" id="IPR025249">
    <property type="entry name" value="TF_NusA_KH_1st"/>
</dbReference>
<dbReference type="CDD" id="cd22529">
    <property type="entry name" value="KH-II_NusA_rpt2"/>
    <property type="match status" value="1"/>
</dbReference>
<dbReference type="InterPro" id="IPR036555">
    <property type="entry name" value="NusA_N_sf"/>
</dbReference>
<evidence type="ECO:0000259" key="9">
    <source>
        <dbReference type="PROSITE" id="PS50126"/>
    </source>
</evidence>
<feature type="domain" description="S1 motif" evidence="9">
    <location>
        <begin position="133"/>
        <end position="197"/>
    </location>
</feature>
<dbReference type="SUPFAM" id="SSF54814">
    <property type="entry name" value="Prokaryotic type KH domain (KH-domain type II)"/>
    <property type="match status" value="2"/>
</dbReference>
<dbReference type="InterPro" id="IPR058582">
    <property type="entry name" value="KH_NusA_2nd"/>
</dbReference>
<dbReference type="NCBIfam" id="TIGR01953">
    <property type="entry name" value="NusA"/>
    <property type="match status" value="1"/>
</dbReference>
<evidence type="ECO:0000313" key="11">
    <source>
        <dbReference type="Proteomes" id="UP000034502"/>
    </source>
</evidence>
<comment type="function">
    <text evidence="7">Participates in both transcription termination and antitermination.</text>
</comment>
<evidence type="ECO:0000256" key="1">
    <source>
        <dbReference type="ARBA" id="ARBA00022472"/>
    </source>
</evidence>